<evidence type="ECO:0000259" key="6">
    <source>
        <dbReference type="PROSITE" id="PS51007"/>
    </source>
</evidence>
<dbReference type="GO" id="GO:0009055">
    <property type="term" value="F:electron transfer activity"/>
    <property type="evidence" value="ECO:0007669"/>
    <property type="project" value="InterPro"/>
</dbReference>
<keyword evidence="2 4" id="KW-0479">Metal-binding</keyword>
<dbReference type="Proteomes" id="UP000018733">
    <property type="component" value="Unassembled WGS sequence"/>
</dbReference>
<dbReference type="InterPro" id="IPR009056">
    <property type="entry name" value="Cyt_c-like_dom"/>
</dbReference>
<dbReference type="eggNOG" id="COG3258">
    <property type="taxonomic scope" value="Bacteria"/>
</dbReference>
<evidence type="ECO:0000256" key="5">
    <source>
        <dbReference type="SAM" id="MobiDB-lite"/>
    </source>
</evidence>
<dbReference type="STRING" id="1424334.W822_07080"/>
<feature type="compositionally biased region" description="Basic and acidic residues" evidence="5">
    <location>
        <begin position="195"/>
        <end position="210"/>
    </location>
</feature>
<keyword evidence="3 4" id="KW-0408">Iron</keyword>
<dbReference type="OrthoDB" id="9811281at2"/>
<evidence type="ECO:0000313" key="8">
    <source>
        <dbReference type="Proteomes" id="UP000018733"/>
    </source>
</evidence>
<sequence length="210" mass="22731">MHSHKTTIAITEHIFRCFITYSCMTILLTATHVSHAEQKFGFGHPITQQQMAAWDINVFADGENLPAGSGTVAMGRDIYVQQCASCHGAKGEGGLGDKLAGGKDTLASDKPVKTVGSYWPYAPTLFDYIRRAMPLTAPQTLSNDQVYAVTAYVLQLNGLVPDDATMDAKSLAAIRMPNRDGFVPDPRPDVPQAGGDEKKSAQHKAIEQTH</sequence>
<organism evidence="7 8">
    <name type="scientific">Advenella kashmirensis W13003</name>
    <dbReference type="NCBI Taxonomy" id="1424334"/>
    <lineage>
        <taxon>Bacteria</taxon>
        <taxon>Pseudomonadati</taxon>
        <taxon>Pseudomonadota</taxon>
        <taxon>Betaproteobacteria</taxon>
        <taxon>Burkholderiales</taxon>
        <taxon>Alcaligenaceae</taxon>
    </lineage>
</organism>
<dbReference type="Gene3D" id="1.10.760.10">
    <property type="entry name" value="Cytochrome c-like domain"/>
    <property type="match status" value="1"/>
</dbReference>
<protein>
    <submittedName>
        <fullName evidence="7">Cytochrome C</fullName>
    </submittedName>
</protein>
<evidence type="ECO:0000256" key="4">
    <source>
        <dbReference type="PROSITE-ProRule" id="PRU00433"/>
    </source>
</evidence>
<dbReference type="SUPFAM" id="SSF46626">
    <property type="entry name" value="Cytochrome c"/>
    <property type="match status" value="1"/>
</dbReference>
<keyword evidence="1 4" id="KW-0349">Heme</keyword>
<feature type="domain" description="Cytochrome c" evidence="6">
    <location>
        <begin position="70"/>
        <end position="157"/>
    </location>
</feature>
<evidence type="ECO:0000313" key="7">
    <source>
        <dbReference type="EMBL" id="ETF02614.1"/>
    </source>
</evidence>
<dbReference type="PATRIC" id="fig|1424334.3.peg.1414"/>
<dbReference type="GO" id="GO:0046872">
    <property type="term" value="F:metal ion binding"/>
    <property type="evidence" value="ECO:0007669"/>
    <property type="project" value="UniProtKB-KW"/>
</dbReference>
<feature type="region of interest" description="Disordered" evidence="5">
    <location>
        <begin position="177"/>
        <end position="210"/>
    </location>
</feature>
<evidence type="ECO:0000256" key="1">
    <source>
        <dbReference type="ARBA" id="ARBA00022617"/>
    </source>
</evidence>
<proteinExistence type="predicted"/>
<gene>
    <name evidence="7" type="ORF">W822_07080</name>
</gene>
<name>V8QUD4_9BURK</name>
<dbReference type="InterPro" id="IPR051459">
    <property type="entry name" value="Cytochrome_c-type_DH"/>
</dbReference>
<accession>V8QUD4</accession>
<dbReference type="AlphaFoldDB" id="V8QUD4"/>
<comment type="caution">
    <text evidence="7">The sequence shown here is derived from an EMBL/GenBank/DDBJ whole genome shotgun (WGS) entry which is preliminary data.</text>
</comment>
<dbReference type="HOGENOM" id="CLU_052974_1_1_4"/>
<reference evidence="7 8" key="1">
    <citation type="journal article" date="2014" name="Genome Announc.">
        <title>Draft Genome Sequence of Advenella kashmirensis Strain W13003, a Polycyclic Aromatic Hydrocarbon-Degrading Bacterium.</title>
        <authorList>
            <person name="Wang X."/>
            <person name="Jin D."/>
            <person name="Zhou L."/>
            <person name="Wu L."/>
            <person name="An W."/>
            <person name="Zhao L."/>
        </authorList>
    </citation>
    <scope>NUCLEOTIDE SEQUENCE [LARGE SCALE GENOMIC DNA]</scope>
    <source>
        <strain evidence="7 8">W13003</strain>
    </source>
</reference>
<keyword evidence="8" id="KW-1185">Reference proteome</keyword>
<dbReference type="PANTHER" id="PTHR35008">
    <property type="entry name" value="BLL4482 PROTEIN-RELATED"/>
    <property type="match status" value="1"/>
</dbReference>
<evidence type="ECO:0000256" key="2">
    <source>
        <dbReference type="ARBA" id="ARBA00022723"/>
    </source>
</evidence>
<dbReference type="PROSITE" id="PS51007">
    <property type="entry name" value="CYTC"/>
    <property type="match status" value="1"/>
</dbReference>
<dbReference type="EMBL" id="AYXT01000009">
    <property type="protein sequence ID" value="ETF02614.1"/>
    <property type="molecule type" value="Genomic_DNA"/>
</dbReference>
<dbReference type="GO" id="GO:0020037">
    <property type="term" value="F:heme binding"/>
    <property type="evidence" value="ECO:0007669"/>
    <property type="project" value="InterPro"/>
</dbReference>
<dbReference type="PANTHER" id="PTHR35008:SF8">
    <property type="entry name" value="ALCOHOL DEHYDROGENASE CYTOCHROME C SUBUNIT"/>
    <property type="match status" value="1"/>
</dbReference>
<evidence type="ECO:0000256" key="3">
    <source>
        <dbReference type="ARBA" id="ARBA00023004"/>
    </source>
</evidence>
<dbReference type="InterPro" id="IPR036909">
    <property type="entry name" value="Cyt_c-like_dom_sf"/>
</dbReference>
<dbReference type="Pfam" id="PF00034">
    <property type="entry name" value="Cytochrom_C"/>
    <property type="match status" value="1"/>
</dbReference>